<proteinExistence type="predicted"/>
<dbReference type="GO" id="GO:0008253">
    <property type="term" value="F:5'-nucleotidase activity"/>
    <property type="evidence" value="ECO:0007669"/>
    <property type="project" value="InterPro"/>
</dbReference>
<dbReference type="Pfam" id="PF06189">
    <property type="entry name" value="5-nucleotidase"/>
    <property type="match status" value="1"/>
</dbReference>
<sequence length="331" mass="36400">MGQTLDNKALVIGVASSALFDLGESDQIFREEGVEAYERYQNEHLDEPFRPGVAFPFISKLLEFNSVFDGDDQGVEVVVLSRNSPRTGLRVMNSIEHYGLDITRSVFRSGISPFEYMKAFDMALFLSADDADVREAVAEGFPAGCVLPLSDSGNRGDGTAAEATHVHESGEELRVAFDFDGVLAGDSAERVFREAQVSDPANALEKYNEHEADLANRPIEEGPLKRLLEGINILQNAAREYREANPAAQTPNLRVALVTARSGKAQKRAVNTLEDWGLTVDDAFFLGGLNKAPFLNRMQPDIFFDDQMGNLDRYTLSIPSVHIPFGAHNGE</sequence>
<dbReference type="InterPro" id="IPR010394">
    <property type="entry name" value="5-nucleotidase"/>
</dbReference>
<dbReference type="RefSeq" id="WP_004268732.1">
    <property type="nucleotide sequence ID" value="NZ_CAKMAC010000002.1"/>
</dbReference>
<organism evidence="1 2">
    <name type="scientific">Bifidobacterium animalis subsp. lactis</name>
    <name type="common">Bifidobacterium lactis</name>
    <dbReference type="NCBI Taxonomy" id="302911"/>
    <lineage>
        <taxon>Bacteria</taxon>
        <taxon>Bacillati</taxon>
        <taxon>Actinomycetota</taxon>
        <taxon>Actinomycetes</taxon>
        <taxon>Bifidobacteriales</taxon>
        <taxon>Bifidobacteriaceae</taxon>
        <taxon>Bifidobacterium</taxon>
    </lineage>
</organism>
<dbReference type="GeneID" id="29696590"/>
<dbReference type="Proteomes" id="UP000293613">
    <property type="component" value="Unassembled WGS sequence"/>
</dbReference>
<dbReference type="GO" id="GO:0009117">
    <property type="term" value="P:nucleotide metabolic process"/>
    <property type="evidence" value="ECO:0007669"/>
    <property type="project" value="InterPro"/>
</dbReference>
<reference evidence="1 2" key="1">
    <citation type="journal article" date="2019" name="Appl. Environ. Microbiol.">
        <title>Dissecting the evolutionary development of the Bifidobacterium animalis species through comparative genomics analyses.</title>
        <authorList>
            <person name="Lugli G.A."/>
            <person name="Mancino W."/>
            <person name="Milani C."/>
            <person name="Duranti S."/>
            <person name="Mancabelli L."/>
            <person name="Napoli S."/>
            <person name="Mangifesta M."/>
            <person name="Viappiani A."/>
            <person name="Anzalone R."/>
            <person name="Longhi G."/>
            <person name="van Sinderen D."/>
            <person name="Ventura M."/>
            <person name="Turroni F."/>
        </authorList>
    </citation>
    <scope>NUCLEOTIDE SEQUENCE [LARGE SCALE GENOMIC DNA]</scope>
    <source>
        <strain evidence="1 2">2011B</strain>
    </source>
</reference>
<dbReference type="GO" id="GO:0000287">
    <property type="term" value="F:magnesium ion binding"/>
    <property type="evidence" value="ECO:0007669"/>
    <property type="project" value="InterPro"/>
</dbReference>
<accession>A0A315T5W2</accession>
<comment type="caution">
    <text evidence="1">The sequence shown here is derived from an EMBL/GenBank/DDBJ whole genome shotgun (WGS) entry which is preliminary data.</text>
</comment>
<protein>
    <submittedName>
        <fullName evidence="1">5'-nucleotidase</fullName>
    </submittedName>
</protein>
<evidence type="ECO:0000313" key="1">
    <source>
        <dbReference type="EMBL" id="RYM95824.1"/>
    </source>
</evidence>
<dbReference type="PANTHER" id="PTHR31367">
    <property type="entry name" value="CYTOSOLIC 5'-NUCLEOTIDASE 1 FAMILY MEMBER"/>
    <property type="match status" value="1"/>
</dbReference>
<dbReference type="AlphaFoldDB" id="A0A315T5W2"/>
<dbReference type="InterPro" id="IPR036412">
    <property type="entry name" value="HAD-like_sf"/>
</dbReference>
<dbReference type="SUPFAM" id="SSF56784">
    <property type="entry name" value="HAD-like"/>
    <property type="match status" value="1"/>
</dbReference>
<evidence type="ECO:0000313" key="2">
    <source>
        <dbReference type="Proteomes" id="UP000293613"/>
    </source>
</evidence>
<dbReference type="OMA" id="YQIEHED"/>
<gene>
    <name evidence="1" type="ORF">PG2011B_0482</name>
</gene>
<dbReference type="GO" id="GO:0000166">
    <property type="term" value="F:nucleotide binding"/>
    <property type="evidence" value="ECO:0007669"/>
    <property type="project" value="InterPro"/>
</dbReference>
<dbReference type="PANTHER" id="PTHR31367:SF5">
    <property type="entry name" value="CYTOSOLIC 5'-NUCLEOTIDASE 1A"/>
    <property type="match status" value="1"/>
</dbReference>
<dbReference type="GO" id="GO:0005737">
    <property type="term" value="C:cytoplasm"/>
    <property type="evidence" value="ECO:0007669"/>
    <property type="project" value="InterPro"/>
</dbReference>
<dbReference type="EMBL" id="RSCO01000015">
    <property type="protein sequence ID" value="RYM95824.1"/>
    <property type="molecule type" value="Genomic_DNA"/>
</dbReference>
<name>A0A315T5W2_BIFAN</name>